<dbReference type="InterPro" id="IPR049326">
    <property type="entry name" value="Rhodopsin_dom_fungi"/>
</dbReference>
<evidence type="ECO:0000256" key="2">
    <source>
        <dbReference type="ARBA" id="ARBA00022692"/>
    </source>
</evidence>
<feature type="transmembrane region" description="Helical" evidence="7">
    <location>
        <begin position="181"/>
        <end position="201"/>
    </location>
</feature>
<evidence type="ECO:0000259" key="8">
    <source>
        <dbReference type="Pfam" id="PF20684"/>
    </source>
</evidence>
<evidence type="ECO:0000256" key="5">
    <source>
        <dbReference type="ARBA" id="ARBA00038359"/>
    </source>
</evidence>
<dbReference type="Pfam" id="PF20684">
    <property type="entry name" value="Fung_rhodopsin"/>
    <property type="match status" value="1"/>
</dbReference>
<feature type="transmembrane region" description="Helical" evidence="7">
    <location>
        <begin position="152"/>
        <end position="169"/>
    </location>
</feature>
<evidence type="ECO:0000256" key="7">
    <source>
        <dbReference type="SAM" id="Phobius"/>
    </source>
</evidence>
<dbReference type="PANTHER" id="PTHR33048">
    <property type="entry name" value="PTH11-LIKE INTEGRAL MEMBRANE PROTEIN (AFU_ORTHOLOGUE AFUA_5G11245)"/>
    <property type="match status" value="1"/>
</dbReference>
<organism evidence="9 10">
    <name type="scientific">Orbilia oligospora</name>
    <name type="common">Nematode-trapping fungus</name>
    <name type="synonym">Arthrobotrys oligospora</name>
    <dbReference type="NCBI Taxonomy" id="2813651"/>
    <lineage>
        <taxon>Eukaryota</taxon>
        <taxon>Fungi</taxon>
        <taxon>Dikarya</taxon>
        <taxon>Ascomycota</taxon>
        <taxon>Pezizomycotina</taxon>
        <taxon>Orbiliomycetes</taxon>
        <taxon>Orbiliales</taxon>
        <taxon>Orbiliaceae</taxon>
        <taxon>Orbilia</taxon>
    </lineage>
</organism>
<proteinExistence type="inferred from homology"/>
<keyword evidence="2 7" id="KW-0812">Transmembrane</keyword>
<feature type="transmembrane region" description="Helical" evidence="7">
    <location>
        <begin position="257"/>
        <end position="279"/>
    </location>
</feature>
<feature type="compositionally biased region" description="Basic and acidic residues" evidence="6">
    <location>
        <begin position="398"/>
        <end position="408"/>
    </location>
</feature>
<evidence type="ECO:0000256" key="3">
    <source>
        <dbReference type="ARBA" id="ARBA00022989"/>
    </source>
</evidence>
<comment type="subcellular location">
    <subcellularLocation>
        <location evidence="1">Membrane</location>
        <topology evidence="1">Multi-pass membrane protein</topology>
    </subcellularLocation>
</comment>
<evidence type="ECO:0000313" key="9">
    <source>
        <dbReference type="EMBL" id="KAF3205647.1"/>
    </source>
</evidence>
<accession>A0A7C8QBL4</accession>
<evidence type="ECO:0000256" key="1">
    <source>
        <dbReference type="ARBA" id="ARBA00004141"/>
    </source>
</evidence>
<protein>
    <recommendedName>
        <fullName evidence="8">Rhodopsin domain-containing protein</fullName>
    </recommendedName>
</protein>
<dbReference type="PANTHER" id="PTHR33048:SF129">
    <property type="entry name" value="INTEGRAL MEMBRANE PROTEIN-RELATED"/>
    <property type="match status" value="1"/>
</dbReference>
<evidence type="ECO:0000256" key="6">
    <source>
        <dbReference type="SAM" id="MobiDB-lite"/>
    </source>
</evidence>
<name>A0A7C8QBL4_ORBOL</name>
<feature type="domain" description="Rhodopsin" evidence="8">
    <location>
        <begin position="86"/>
        <end position="321"/>
    </location>
</feature>
<keyword evidence="4 7" id="KW-0472">Membrane</keyword>
<gene>
    <name evidence="9" type="ORF">TWF191_001812</name>
</gene>
<feature type="transmembrane region" description="Helical" evidence="7">
    <location>
        <begin position="102"/>
        <end position="122"/>
    </location>
</feature>
<dbReference type="InterPro" id="IPR052337">
    <property type="entry name" value="SAT4-like"/>
</dbReference>
<evidence type="ECO:0000256" key="4">
    <source>
        <dbReference type="ARBA" id="ARBA00023136"/>
    </source>
</evidence>
<evidence type="ECO:0000313" key="10">
    <source>
        <dbReference type="Proteomes" id="UP000483672"/>
    </source>
</evidence>
<sequence length="571" mass="62973">MGDIDTTWFSGHVHLNTAGNYSWSRPASWPSMDLELLRVAFNGILSKGELEAKSSGMLPQNPETRGPKLLSITTVFTSLAFLTVALRVYTRARLTRYMGWDDWFIMLAMAASFGLYGLQITAMNAGWYHHIWDVPYEQFVITKKIGLSIQSLYPWILGFMKISILLFYLRLSVSPTFRIVVYITLGFMALYTVASSMAILFQCWPFNTRLGDPTGSCVNFIALNYTIASLNIATDVFVYLLSWVMVRHLKVSTGQKIVVLVIFSVGALVCIFSGLRFYYLRDYWNSSDPTWVAYSVSAMSSLEANVAIITSSAPAVKPLVIRLFPRCKFLNTIQGSAEGTYCGFSHTPNNGGSSGPGTVGGDAEKFESKVDTTVLIPLFESHTTTMVGSNIDSNIGRSRRELSDKDLGFPDGFDGKYGPPPNNWDDHAPAGPSTPGSSHAGMSFAEHTPVPRIGQRASDMGWVDREISMASDGMDLESFKKGNMNARMDLVDALRGGPVGIIPEPPGGSRRQSEQFQAVLSGGYPVFMKFVCHFDAAIKAVFMYNKILEIIILFTARKSVYRFAGCGPADF</sequence>
<feature type="transmembrane region" description="Helical" evidence="7">
    <location>
        <begin position="221"/>
        <end position="245"/>
    </location>
</feature>
<dbReference type="Proteomes" id="UP000483672">
    <property type="component" value="Unassembled WGS sequence"/>
</dbReference>
<dbReference type="GO" id="GO:0016020">
    <property type="term" value="C:membrane"/>
    <property type="evidence" value="ECO:0007669"/>
    <property type="project" value="UniProtKB-SubCell"/>
</dbReference>
<dbReference type="EMBL" id="WIPF01000131">
    <property type="protein sequence ID" value="KAF3205647.1"/>
    <property type="molecule type" value="Genomic_DNA"/>
</dbReference>
<comment type="similarity">
    <text evidence="5">Belongs to the SAT4 family.</text>
</comment>
<feature type="transmembrane region" description="Helical" evidence="7">
    <location>
        <begin position="69"/>
        <end position="90"/>
    </location>
</feature>
<keyword evidence="3 7" id="KW-1133">Transmembrane helix</keyword>
<comment type="caution">
    <text evidence="9">The sequence shown here is derived from an EMBL/GenBank/DDBJ whole genome shotgun (WGS) entry which is preliminary data.</text>
</comment>
<reference evidence="9 10" key="1">
    <citation type="submission" date="2019-06" db="EMBL/GenBank/DDBJ databases">
        <authorList>
            <person name="Palmer J.M."/>
        </authorList>
    </citation>
    <scope>NUCLEOTIDE SEQUENCE [LARGE SCALE GENOMIC DNA]</scope>
    <source>
        <strain evidence="9 10">TWF191</strain>
    </source>
</reference>
<dbReference type="AlphaFoldDB" id="A0A7C8QBL4"/>
<feature type="region of interest" description="Disordered" evidence="6">
    <location>
        <begin position="389"/>
        <end position="451"/>
    </location>
</feature>